<feature type="signal peptide" evidence="2">
    <location>
        <begin position="1"/>
        <end position="45"/>
    </location>
</feature>
<feature type="chain" id="PRO_5024465533" evidence="2">
    <location>
        <begin position="46"/>
        <end position="287"/>
    </location>
</feature>
<dbReference type="InterPro" id="IPR001638">
    <property type="entry name" value="Solute-binding_3/MltF_N"/>
</dbReference>
<evidence type="ECO:0000259" key="3">
    <source>
        <dbReference type="SMART" id="SM00062"/>
    </source>
</evidence>
<reference evidence="4 5" key="1">
    <citation type="submission" date="2019-09" db="EMBL/GenBank/DDBJ databases">
        <title>Biological control of the noxious weed angled onion (Allium triquetrum) thwarted by endophytic bacteria in Victoria, Australia.</title>
        <authorList>
            <person name="Tehranchian P."/>
            <person name="Adair R.J."/>
            <person name="Van T.H."/>
            <person name="Morrison P.D."/>
            <person name="Williams H."/>
            <person name="Lawrie A.C."/>
        </authorList>
    </citation>
    <scope>NUCLEOTIDE SEQUENCE [LARGE SCALE GENOMIC DNA]</scope>
    <source>
        <strain evidence="4 5">RPTAtOch1</strain>
    </source>
</reference>
<feature type="domain" description="Solute-binding protein family 3/N-terminal" evidence="3">
    <location>
        <begin position="56"/>
        <end position="278"/>
    </location>
</feature>
<organism evidence="4 5">
    <name type="scientific">Ochrobactrum quorumnocens</name>
    <dbReference type="NCBI Taxonomy" id="271865"/>
    <lineage>
        <taxon>Bacteria</taxon>
        <taxon>Pseudomonadati</taxon>
        <taxon>Pseudomonadota</taxon>
        <taxon>Alphaproteobacteria</taxon>
        <taxon>Hyphomicrobiales</taxon>
        <taxon>Brucellaceae</taxon>
        <taxon>Brucella/Ochrobactrum group</taxon>
        <taxon>Ochrobactrum</taxon>
    </lineage>
</organism>
<sequence length="287" mass="30935">MSKCHGTVLGQKKLEEIMISKLLKRFALAATFASALCAGASSVMAQSLSDITGKGTVTVGVLTGIPPYDTVDASGKTDGFLVEVARDAAKALGVNLEVVPVNNASRSAALESGRVDFLIAQMTATPERAKTFLMTNPYGAYEMRFIAAKDLKVESLQDLAGKRISVPKGSTQDVAVSGYGIEGLEVVRFDDDALAMQALISGQVDATAAVATVAEDIIKKRNLTNLEIKKDVPIFTLYWSMATRKDAFELHQWLNNFIYYEEVTGRLNELHQKWIGGPIPGGKLPTF</sequence>
<keyword evidence="5" id="KW-1185">Reference proteome</keyword>
<evidence type="ECO:0000256" key="1">
    <source>
        <dbReference type="ARBA" id="ARBA00022729"/>
    </source>
</evidence>
<dbReference type="SUPFAM" id="SSF53850">
    <property type="entry name" value="Periplasmic binding protein-like II"/>
    <property type="match status" value="1"/>
</dbReference>
<dbReference type="Gene3D" id="3.40.190.10">
    <property type="entry name" value="Periplasmic binding protein-like II"/>
    <property type="match status" value="2"/>
</dbReference>
<evidence type="ECO:0000256" key="2">
    <source>
        <dbReference type="SAM" id="SignalP"/>
    </source>
</evidence>
<accession>A0A5N1K0J7</accession>
<name>A0A5N1K0J7_9HYPH</name>
<keyword evidence="1 2" id="KW-0732">Signal</keyword>
<dbReference type="AlphaFoldDB" id="A0A5N1K0J7"/>
<dbReference type="PANTHER" id="PTHR35936:SF17">
    <property type="entry name" value="ARGININE-BINDING EXTRACELLULAR PROTEIN ARTP"/>
    <property type="match status" value="1"/>
</dbReference>
<dbReference type="SMART" id="SM00062">
    <property type="entry name" value="PBPb"/>
    <property type="match status" value="1"/>
</dbReference>
<dbReference type="Proteomes" id="UP000327108">
    <property type="component" value="Unassembled WGS sequence"/>
</dbReference>
<evidence type="ECO:0000313" key="5">
    <source>
        <dbReference type="Proteomes" id="UP000327108"/>
    </source>
</evidence>
<gene>
    <name evidence="4" type="ORF">F3W84_08525</name>
</gene>
<dbReference type="EMBL" id="VYXQ01000006">
    <property type="protein sequence ID" value="KAA9368898.1"/>
    <property type="molecule type" value="Genomic_DNA"/>
</dbReference>
<proteinExistence type="predicted"/>
<protein>
    <submittedName>
        <fullName evidence="4">Transporter substrate-binding domain-containing protein</fullName>
    </submittedName>
</protein>
<evidence type="ECO:0000313" key="4">
    <source>
        <dbReference type="EMBL" id="KAA9368898.1"/>
    </source>
</evidence>
<dbReference type="PANTHER" id="PTHR35936">
    <property type="entry name" value="MEMBRANE-BOUND LYTIC MUREIN TRANSGLYCOSYLASE F"/>
    <property type="match status" value="1"/>
</dbReference>
<dbReference type="Pfam" id="PF00497">
    <property type="entry name" value="SBP_bac_3"/>
    <property type="match status" value="1"/>
</dbReference>
<comment type="caution">
    <text evidence="4">The sequence shown here is derived from an EMBL/GenBank/DDBJ whole genome shotgun (WGS) entry which is preliminary data.</text>
</comment>